<dbReference type="SMART" id="SM00421">
    <property type="entry name" value="HTH_LUXR"/>
    <property type="match status" value="1"/>
</dbReference>
<dbReference type="InterPro" id="IPR058245">
    <property type="entry name" value="NreC/VraR/RcsB-like_REC"/>
</dbReference>
<accession>A0A1R4I729</accession>
<name>A0A1R4I729_9MICO</name>
<feature type="domain" description="HTH luxR-type" evidence="6">
    <location>
        <begin position="151"/>
        <end position="221"/>
    </location>
</feature>
<evidence type="ECO:0000256" key="2">
    <source>
        <dbReference type="ARBA" id="ARBA00023015"/>
    </source>
</evidence>
<feature type="modified residue" description="4-aspartylphosphate" evidence="5">
    <location>
        <position position="56"/>
    </location>
</feature>
<dbReference type="CDD" id="cd17535">
    <property type="entry name" value="REC_NarL-like"/>
    <property type="match status" value="1"/>
</dbReference>
<gene>
    <name evidence="8" type="ORF">FM104_00435</name>
</gene>
<feature type="domain" description="Response regulatory" evidence="7">
    <location>
        <begin position="2"/>
        <end position="129"/>
    </location>
</feature>
<evidence type="ECO:0000256" key="1">
    <source>
        <dbReference type="ARBA" id="ARBA00022553"/>
    </source>
</evidence>
<dbReference type="InterPro" id="IPR001789">
    <property type="entry name" value="Sig_transdc_resp-reg_receiver"/>
</dbReference>
<dbReference type="Pfam" id="PF00072">
    <property type="entry name" value="Response_reg"/>
    <property type="match status" value="1"/>
</dbReference>
<keyword evidence="9" id="KW-1185">Reference proteome</keyword>
<protein>
    <submittedName>
        <fullName evidence="8">Two-component system response regulator</fullName>
    </submittedName>
</protein>
<organism evidence="8 9">
    <name type="scientific">Microbacterium esteraromaticum</name>
    <dbReference type="NCBI Taxonomy" id="57043"/>
    <lineage>
        <taxon>Bacteria</taxon>
        <taxon>Bacillati</taxon>
        <taxon>Actinomycetota</taxon>
        <taxon>Actinomycetes</taxon>
        <taxon>Micrococcales</taxon>
        <taxon>Microbacteriaceae</taxon>
        <taxon>Microbacterium</taxon>
    </lineage>
</organism>
<dbReference type="SUPFAM" id="SSF52172">
    <property type="entry name" value="CheY-like"/>
    <property type="match status" value="1"/>
</dbReference>
<dbReference type="SMART" id="SM00448">
    <property type="entry name" value="REC"/>
    <property type="match status" value="1"/>
</dbReference>
<dbReference type="PRINTS" id="PR00038">
    <property type="entry name" value="HTHLUXR"/>
</dbReference>
<dbReference type="PROSITE" id="PS50110">
    <property type="entry name" value="RESPONSE_REGULATORY"/>
    <property type="match status" value="1"/>
</dbReference>
<evidence type="ECO:0000313" key="9">
    <source>
        <dbReference type="Proteomes" id="UP000196320"/>
    </source>
</evidence>
<keyword evidence="3" id="KW-0238">DNA-binding</keyword>
<dbReference type="InterPro" id="IPR000792">
    <property type="entry name" value="Tscrpt_reg_LuxR_C"/>
</dbReference>
<dbReference type="GO" id="GO:0006355">
    <property type="term" value="P:regulation of DNA-templated transcription"/>
    <property type="evidence" value="ECO:0007669"/>
    <property type="project" value="InterPro"/>
</dbReference>
<dbReference type="InterPro" id="IPR016032">
    <property type="entry name" value="Sig_transdc_resp-reg_C-effctor"/>
</dbReference>
<dbReference type="PANTHER" id="PTHR43214:SF24">
    <property type="entry name" value="TRANSCRIPTIONAL REGULATORY PROTEIN NARL-RELATED"/>
    <property type="match status" value="1"/>
</dbReference>
<dbReference type="OrthoDB" id="9808843at2"/>
<dbReference type="PANTHER" id="PTHR43214">
    <property type="entry name" value="TWO-COMPONENT RESPONSE REGULATOR"/>
    <property type="match status" value="1"/>
</dbReference>
<dbReference type="InterPro" id="IPR039420">
    <property type="entry name" value="WalR-like"/>
</dbReference>
<keyword evidence="2" id="KW-0805">Transcription regulation</keyword>
<dbReference type="EMBL" id="FUKO01000002">
    <property type="protein sequence ID" value="SJN15635.1"/>
    <property type="molecule type" value="Genomic_DNA"/>
</dbReference>
<reference evidence="8 9" key="1">
    <citation type="submission" date="2017-02" db="EMBL/GenBank/DDBJ databases">
        <authorList>
            <person name="Peterson S.W."/>
        </authorList>
    </citation>
    <scope>NUCLEOTIDE SEQUENCE [LARGE SCALE GENOMIC DNA]</scope>
    <source>
        <strain evidence="8 9">B Mb 05.01</strain>
    </source>
</reference>
<evidence type="ECO:0000256" key="5">
    <source>
        <dbReference type="PROSITE-ProRule" id="PRU00169"/>
    </source>
</evidence>
<evidence type="ECO:0000313" key="8">
    <source>
        <dbReference type="EMBL" id="SJN15635.1"/>
    </source>
</evidence>
<dbReference type="PROSITE" id="PS50043">
    <property type="entry name" value="HTH_LUXR_2"/>
    <property type="match status" value="1"/>
</dbReference>
<dbReference type="RefSeq" id="WP_087129487.1">
    <property type="nucleotide sequence ID" value="NZ_FUKO01000002.1"/>
</dbReference>
<dbReference type="Proteomes" id="UP000196320">
    <property type="component" value="Unassembled WGS sequence"/>
</dbReference>
<dbReference type="Gene3D" id="3.40.50.2300">
    <property type="match status" value="1"/>
</dbReference>
<sequence>MRIGIAEDVALLREGITSLLEQHGHTVLWSVSDANELRARMHTPADDQMPELLIVDVRMPPDNTDDGLRAAVDIRKNHSAIAIMILSQHLGNEYAKELLAGAPEASGGTGYLLKERVGRVTDFLTAIDTVGNGGVSIDPKVVAALLDAGPARGTLATLTDREREVLAHMAEGHTNEQITKLLHLSAPTIERHISSIFTKLNLSEHSGNKRVLAVLEHIKAN</sequence>
<dbReference type="GO" id="GO:0000160">
    <property type="term" value="P:phosphorelay signal transduction system"/>
    <property type="evidence" value="ECO:0007669"/>
    <property type="project" value="InterPro"/>
</dbReference>
<evidence type="ECO:0000256" key="4">
    <source>
        <dbReference type="ARBA" id="ARBA00023163"/>
    </source>
</evidence>
<dbReference type="AlphaFoldDB" id="A0A1R4I729"/>
<dbReference type="SUPFAM" id="SSF46894">
    <property type="entry name" value="C-terminal effector domain of the bipartite response regulators"/>
    <property type="match status" value="1"/>
</dbReference>
<dbReference type="CDD" id="cd06170">
    <property type="entry name" value="LuxR_C_like"/>
    <property type="match status" value="1"/>
</dbReference>
<keyword evidence="4" id="KW-0804">Transcription</keyword>
<evidence type="ECO:0000259" key="6">
    <source>
        <dbReference type="PROSITE" id="PS50043"/>
    </source>
</evidence>
<dbReference type="GO" id="GO:0003677">
    <property type="term" value="F:DNA binding"/>
    <property type="evidence" value="ECO:0007669"/>
    <property type="project" value="UniProtKB-KW"/>
</dbReference>
<keyword evidence="1 5" id="KW-0597">Phosphoprotein</keyword>
<evidence type="ECO:0000256" key="3">
    <source>
        <dbReference type="ARBA" id="ARBA00023125"/>
    </source>
</evidence>
<dbReference type="InterPro" id="IPR011006">
    <property type="entry name" value="CheY-like_superfamily"/>
</dbReference>
<dbReference type="Pfam" id="PF00196">
    <property type="entry name" value="GerE"/>
    <property type="match status" value="1"/>
</dbReference>
<proteinExistence type="predicted"/>
<dbReference type="PROSITE" id="PS00622">
    <property type="entry name" value="HTH_LUXR_1"/>
    <property type="match status" value="1"/>
</dbReference>
<evidence type="ECO:0000259" key="7">
    <source>
        <dbReference type="PROSITE" id="PS50110"/>
    </source>
</evidence>